<evidence type="ECO:0000313" key="2">
    <source>
        <dbReference type="Proteomes" id="UP000305874"/>
    </source>
</evidence>
<accession>A0A5S3Z5L4</accession>
<dbReference type="STRING" id="151081.TW72_06315"/>
<comment type="caution">
    <text evidence="1">The sequence shown here is derived from an EMBL/GenBank/DDBJ whole genome shotgun (WGS) entry which is preliminary data.</text>
</comment>
<proteinExistence type="predicted"/>
<sequence>MLFSPACPWYGAKLKTADDSTVTVAAIALPKRAKWAALWWLLSYKNPTHRAKNGLLHGVIAWRGHDAVISLSQYDPAHSEVSPLA</sequence>
<dbReference type="AlphaFoldDB" id="A0A5S3Z5L4"/>
<dbReference type="EMBL" id="PNCG01000010">
    <property type="protein sequence ID" value="TMP86867.1"/>
    <property type="molecule type" value="Genomic_DNA"/>
</dbReference>
<reference evidence="1 2" key="1">
    <citation type="submission" date="2017-12" db="EMBL/GenBank/DDBJ databases">
        <authorList>
            <person name="Paulsen S."/>
            <person name="Gram L.K."/>
        </authorList>
    </citation>
    <scope>NUCLEOTIDE SEQUENCE [LARGE SCALE GENOMIC DNA]</scope>
    <source>
        <strain evidence="1 2">S2897</strain>
    </source>
</reference>
<reference evidence="2" key="2">
    <citation type="submission" date="2019-06" db="EMBL/GenBank/DDBJ databases">
        <title>Co-occurence of chitin degradation, pigmentation and bioactivity in marine Pseudoalteromonas.</title>
        <authorList>
            <person name="Sonnenschein E.C."/>
            <person name="Bech P.K."/>
        </authorList>
    </citation>
    <scope>NUCLEOTIDE SEQUENCE [LARGE SCALE GENOMIC DNA]</scope>
    <source>
        <strain evidence="2">S2897</strain>
    </source>
</reference>
<organism evidence="1 2">
    <name type="scientific">Pseudoalteromonas ruthenica</name>
    <dbReference type="NCBI Taxonomy" id="151081"/>
    <lineage>
        <taxon>Bacteria</taxon>
        <taxon>Pseudomonadati</taxon>
        <taxon>Pseudomonadota</taxon>
        <taxon>Gammaproteobacteria</taxon>
        <taxon>Alteromonadales</taxon>
        <taxon>Pseudoalteromonadaceae</taxon>
        <taxon>Pseudoalteromonas</taxon>
    </lineage>
</organism>
<gene>
    <name evidence="1" type="ORF">CWC05_10330</name>
</gene>
<evidence type="ECO:0000313" key="1">
    <source>
        <dbReference type="EMBL" id="TMP86867.1"/>
    </source>
</evidence>
<dbReference type="Proteomes" id="UP000305874">
    <property type="component" value="Unassembled WGS sequence"/>
</dbReference>
<protein>
    <submittedName>
        <fullName evidence="1">Uncharacterized protein</fullName>
    </submittedName>
</protein>
<name>A0A5S3Z5L4_9GAMM</name>